<keyword evidence="8" id="KW-0812">Transmembrane</keyword>
<evidence type="ECO:0000256" key="14">
    <source>
        <dbReference type="ARBA" id="ARBA00022989"/>
    </source>
</evidence>
<evidence type="ECO:0000256" key="20">
    <source>
        <dbReference type="SAM" id="SignalP"/>
    </source>
</evidence>
<dbReference type="InterPro" id="IPR001611">
    <property type="entry name" value="Leu-rich_rpt"/>
</dbReference>
<keyword evidence="3" id="KW-1003">Cell membrane</keyword>
<evidence type="ECO:0000256" key="5">
    <source>
        <dbReference type="ARBA" id="ARBA00022553"/>
    </source>
</evidence>
<evidence type="ECO:0000256" key="6">
    <source>
        <dbReference type="ARBA" id="ARBA00022614"/>
    </source>
</evidence>
<keyword evidence="11" id="KW-0547">Nucleotide-binding</keyword>
<gene>
    <name evidence="22" type="ORF">ACJRO7_010055</name>
</gene>
<dbReference type="FunFam" id="3.30.200.20:FF:000309">
    <property type="entry name" value="Leucine-rich repeat receptor protein kinase MSP1"/>
    <property type="match status" value="1"/>
</dbReference>
<keyword evidence="17" id="KW-0325">Glycoprotein</keyword>
<evidence type="ECO:0000256" key="18">
    <source>
        <dbReference type="ARBA" id="ARBA00047899"/>
    </source>
</evidence>
<dbReference type="GO" id="GO:0005886">
    <property type="term" value="C:plasma membrane"/>
    <property type="evidence" value="ECO:0007669"/>
    <property type="project" value="UniProtKB-SubCell"/>
</dbReference>
<evidence type="ECO:0000256" key="13">
    <source>
        <dbReference type="ARBA" id="ARBA00022840"/>
    </source>
</evidence>
<dbReference type="FunFam" id="3.80.10.10:FF:000416">
    <property type="entry name" value="Probable leucine-rich repeat receptor-like protein kinase At5g63930"/>
    <property type="match status" value="1"/>
</dbReference>
<dbReference type="FunFam" id="3.80.10.10:FF:000400">
    <property type="entry name" value="Nuclear pore complex protein NUP107"/>
    <property type="match status" value="1"/>
</dbReference>
<dbReference type="PROSITE" id="PS00109">
    <property type="entry name" value="PROTEIN_KINASE_TYR"/>
    <property type="match status" value="1"/>
</dbReference>
<feature type="domain" description="Protein kinase" evidence="21">
    <location>
        <begin position="767"/>
        <end position="1046"/>
    </location>
</feature>
<keyword evidence="13" id="KW-0067">ATP-binding</keyword>
<comment type="caution">
    <text evidence="22">The sequence shown here is derived from an EMBL/GenBank/DDBJ whole genome shotgun (WGS) entry which is preliminary data.</text>
</comment>
<proteinExistence type="predicted"/>
<dbReference type="EC" id="2.7.11.1" evidence="2"/>
<keyword evidence="6" id="KW-0433">Leucine-rich repeat</keyword>
<dbReference type="Pfam" id="PF00069">
    <property type="entry name" value="Pkinase"/>
    <property type="match status" value="1"/>
</dbReference>
<dbReference type="GO" id="GO:0004674">
    <property type="term" value="F:protein serine/threonine kinase activity"/>
    <property type="evidence" value="ECO:0007669"/>
    <property type="project" value="UniProtKB-KW"/>
</dbReference>
<dbReference type="InterPro" id="IPR013210">
    <property type="entry name" value="LRR_N_plant-typ"/>
</dbReference>
<evidence type="ECO:0000313" key="22">
    <source>
        <dbReference type="EMBL" id="KAL3748907.1"/>
    </source>
</evidence>
<dbReference type="InterPro" id="IPR055414">
    <property type="entry name" value="LRR_R13L4/SHOC2-like"/>
</dbReference>
<keyword evidence="9 20" id="KW-0732">Signal</keyword>
<dbReference type="SUPFAM" id="SSF52058">
    <property type="entry name" value="L domain-like"/>
    <property type="match status" value="1"/>
</dbReference>
<reference evidence="22 23" key="1">
    <citation type="submission" date="2024-11" db="EMBL/GenBank/DDBJ databases">
        <title>Chromosome-level genome assembly of Eucalyptus globulus Labill. provides insights into its genome evolution.</title>
        <authorList>
            <person name="Li X."/>
        </authorList>
    </citation>
    <scope>NUCLEOTIDE SEQUENCE [LARGE SCALE GENOMIC DNA]</scope>
    <source>
        <strain evidence="22">CL2024</strain>
        <tissue evidence="22">Fresh tender leaves</tissue>
    </source>
</reference>
<evidence type="ECO:0000256" key="16">
    <source>
        <dbReference type="ARBA" id="ARBA00023170"/>
    </source>
</evidence>
<feature type="chain" id="PRO_5044859988" description="non-specific serine/threonine protein kinase" evidence="20">
    <location>
        <begin position="29"/>
        <end position="1067"/>
    </location>
</feature>
<dbReference type="Pfam" id="PF13855">
    <property type="entry name" value="LRR_8"/>
    <property type="match status" value="2"/>
</dbReference>
<evidence type="ECO:0000256" key="3">
    <source>
        <dbReference type="ARBA" id="ARBA00022475"/>
    </source>
</evidence>
<keyword evidence="4" id="KW-0723">Serine/threonine-protein kinase</keyword>
<evidence type="ECO:0000256" key="2">
    <source>
        <dbReference type="ARBA" id="ARBA00012513"/>
    </source>
</evidence>
<name>A0ABD3LBI8_EUCGL</name>
<dbReference type="PANTHER" id="PTHR48053:SF168">
    <property type="entry name" value="LRR RECEPTOR-LIKE KINASE FAMILY PROTEIN"/>
    <property type="match status" value="1"/>
</dbReference>
<evidence type="ECO:0000256" key="10">
    <source>
        <dbReference type="ARBA" id="ARBA00022737"/>
    </source>
</evidence>
<evidence type="ECO:0000256" key="1">
    <source>
        <dbReference type="ARBA" id="ARBA00004251"/>
    </source>
</evidence>
<dbReference type="InterPro" id="IPR003591">
    <property type="entry name" value="Leu-rich_rpt_typical-subtyp"/>
</dbReference>
<keyword evidence="5" id="KW-0597">Phosphoprotein</keyword>
<evidence type="ECO:0000259" key="21">
    <source>
        <dbReference type="PROSITE" id="PS50011"/>
    </source>
</evidence>
<comment type="catalytic activity">
    <reaction evidence="19">
        <text>L-seryl-[protein] + ATP = O-phospho-L-seryl-[protein] + ADP + H(+)</text>
        <dbReference type="Rhea" id="RHEA:17989"/>
        <dbReference type="Rhea" id="RHEA-COMP:9863"/>
        <dbReference type="Rhea" id="RHEA-COMP:11604"/>
        <dbReference type="ChEBI" id="CHEBI:15378"/>
        <dbReference type="ChEBI" id="CHEBI:29999"/>
        <dbReference type="ChEBI" id="CHEBI:30616"/>
        <dbReference type="ChEBI" id="CHEBI:83421"/>
        <dbReference type="ChEBI" id="CHEBI:456216"/>
        <dbReference type="EC" id="2.7.11.1"/>
    </reaction>
</comment>
<dbReference type="InterPro" id="IPR008266">
    <property type="entry name" value="Tyr_kinase_AS"/>
</dbReference>
<dbReference type="Pfam" id="PF00560">
    <property type="entry name" value="LRR_1"/>
    <property type="match status" value="5"/>
</dbReference>
<dbReference type="Pfam" id="PF23598">
    <property type="entry name" value="LRR_14"/>
    <property type="match status" value="1"/>
</dbReference>
<evidence type="ECO:0000256" key="8">
    <source>
        <dbReference type="ARBA" id="ARBA00022692"/>
    </source>
</evidence>
<dbReference type="InterPro" id="IPR000719">
    <property type="entry name" value="Prot_kinase_dom"/>
</dbReference>
<dbReference type="FunFam" id="3.80.10.10:FF:000095">
    <property type="entry name" value="LRR receptor-like serine/threonine-protein kinase GSO1"/>
    <property type="match status" value="1"/>
</dbReference>
<dbReference type="SMART" id="SM00365">
    <property type="entry name" value="LRR_SD22"/>
    <property type="match status" value="5"/>
</dbReference>
<evidence type="ECO:0000256" key="4">
    <source>
        <dbReference type="ARBA" id="ARBA00022527"/>
    </source>
</evidence>
<evidence type="ECO:0000256" key="12">
    <source>
        <dbReference type="ARBA" id="ARBA00022777"/>
    </source>
</evidence>
<dbReference type="SMART" id="SM00369">
    <property type="entry name" value="LRR_TYP"/>
    <property type="match status" value="11"/>
</dbReference>
<dbReference type="PRINTS" id="PR00019">
    <property type="entry name" value="LEURICHRPT"/>
</dbReference>
<dbReference type="GO" id="GO:0099402">
    <property type="term" value="P:plant organ development"/>
    <property type="evidence" value="ECO:0007669"/>
    <property type="project" value="UniProtKB-ARBA"/>
</dbReference>
<evidence type="ECO:0000256" key="19">
    <source>
        <dbReference type="ARBA" id="ARBA00048679"/>
    </source>
</evidence>
<evidence type="ECO:0000256" key="11">
    <source>
        <dbReference type="ARBA" id="ARBA00022741"/>
    </source>
</evidence>
<dbReference type="Gene3D" id="3.30.200.20">
    <property type="entry name" value="Phosphorylase Kinase, domain 1"/>
    <property type="match status" value="1"/>
</dbReference>
<dbReference type="GO" id="GO:0009653">
    <property type="term" value="P:anatomical structure morphogenesis"/>
    <property type="evidence" value="ECO:0007669"/>
    <property type="project" value="UniProtKB-ARBA"/>
</dbReference>
<keyword evidence="10" id="KW-0677">Repeat</keyword>
<keyword evidence="16" id="KW-0675">Receptor</keyword>
<evidence type="ECO:0000256" key="15">
    <source>
        <dbReference type="ARBA" id="ARBA00023136"/>
    </source>
</evidence>
<keyword evidence="23" id="KW-1185">Reference proteome</keyword>
<keyword evidence="12" id="KW-0418">Kinase</keyword>
<dbReference type="GO" id="GO:0005524">
    <property type="term" value="F:ATP binding"/>
    <property type="evidence" value="ECO:0007669"/>
    <property type="project" value="UniProtKB-KW"/>
</dbReference>
<evidence type="ECO:0000313" key="23">
    <source>
        <dbReference type="Proteomes" id="UP001634007"/>
    </source>
</evidence>
<keyword evidence="15" id="KW-0472">Membrane</keyword>
<dbReference type="AlphaFoldDB" id="A0ABD3LBI8"/>
<dbReference type="InterPro" id="IPR051716">
    <property type="entry name" value="Plant_RL_S/T_kinase"/>
</dbReference>
<dbReference type="Gene3D" id="1.10.510.10">
    <property type="entry name" value="Transferase(Phosphotransferase) domain 1"/>
    <property type="match status" value="1"/>
</dbReference>
<comment type="catalytic activity">
    <reaction evidence="18">
        <text>L-threonyl-[protein] + ATP = O-phospho-L-threonyl-[protein] + ADP + H(+)</text>
        <dbReference type="Rhea" id="RHEA:46608"/>
        <dbReference type="Rhea" id="RHEA-COMP:11060"/>
        <dbReference type="Rhea" id="RHEA-COMP:11605"/>
        <dbReference type="ChEBI" id="CHEBI:15378"/>
        <dbReference type="ChEBI" id="CHEBI:30013"/>
        <dbReference type="ChEBI" id="CHEBI:30616"/>
        <dbReference type="ChEBI" id="CHEBI:61977"/>
        <dbReference type="ChEBI" id="CHEBI:456216"/>
        <dbReference type="EC" id="2.7.11.1"/>
    </reaction>
</comment>
<dbReference type="FunFam" id="3.80.10.10:FF:000719">
    <property type="entry name" value="MDIS1-interacting receptor like kinase 2 isoform A"/>
    <property type="match status" value="1"/>
</dbReference>
<dbReference type="PROSITE" id="PS50011">
    <property type="entry name" value="PROTEIN_KINASE_DOM"/>
    <property type="match status" value="1"/>
</dbReference>
<dbReference type="PANTHER" id="PTHR48053">
    <property type="entry name" value="LEUCINE RICH REPEAT FAMILY PROTEIN, EXPRESSED"/>
    <property type="match status" value="1"/>
</dbReference>
<dbReference type="InterPro" id="IPR032675">
    <property type="entry name" value="LRR_dom_sf"/>
</dbReference>
<dbReference type="InterPro" id="IPR011009">
    <property type="entry name" value="Kinase-like_dom_sf"/>
</dbReference>
<dbReference type="SUPFAM" id="SSF56112">
    <property type="entry name" value="Protein kinase-like (PK-like)"/>
    <property type="match status" value="1"/>
</dbReference>
<evidence type="ECO:0000256" key="7">
    <source>
        <dbReference type="ARBA" id="ARBA00022679"/>
    </source>
</evidence>
<sequence>MASSPKQLSMLFLAYVLLLLTQEMPFLASSRSSSLVALASATNQTTRYVEVEALLTWKSKLDSGSRFTLSSWNGTNPCSWRGINCDSLGSVASLNLSNSTIHGTLHYLNFSQLPNLIALTLANNSFFGKIPLSMANLAKLTYLDLSQNNLSGNIPTQLGSLQSLRDLNLSNNDLAGPIPNEIFSLSNLTYLYLSDNKLAGFIPKEIGRLKSLAYLHIANNRITGPIPSSIGNMSNMEEIWLFNNQLAGYIPKEIGMLGSLIQLDLSANYLNGSIPTTLGNLSKMKYLYLYNNQLSGPIPSEVGGMRFLIHFELLTNDLTGPIPSTIGNLSNLNILNLYQNKLSGPIPKELGMLISLSYLVLIGNSLSGSIPSIIGNLSKLTHLQLSDNKFVGQLPQDICSGQVLEKISADNNHFTGPIPRGLKNCTSLYRVRLQNNHLKGNISDGLGTYPYLDYLELSNNKLYGELPPRLGEYSNLTSLKISNTRISGVIPFEVGNMSQLHILDLSSNSLVGKIPKDLGKLKSLLELSLCDNQLVGYIPQELGTLSDLSRINVAGNNLTGSIPKQLGDCSRLLFLNLSRNNLDRSIPVEIGKLQSLQVLDLSQNLLTGGIPAQLGLLQRLEALNLSHNQLSGLIASTFEDMTSLTSIDISHNELEGPLPNIPAFRNATIEVVRGNKGLCGFIAGLNPCTTTISTCKTKIKKLLLILIPTIGCLLTLFLVVRASSTLCQRVRKTEASPVDGSNENPWAIWSFDGRMVYENIIEATEEFDAKYCIGVGGQGCVYKAQLQTGETVAVKKLKEALDVKMAGRKAFEREIHALTGARHRNIVKLYGFCSSSRHSFLVYEFLESGSLKDVLSIEERIIRFDWDKRVKVVKGVAHALSYMHHECSPPIIHRDISSKNILLDEEYEAHVSDFGMAKVLNPYASNWTSFGGTFGYAAPELAYTMKPNEKCDVYSFGVVALEVIMGRHPGDLISSLASSSSSSSSNSMASCPLKDILDQRIPNPEGNVLGEVAFVTKMAFSCLSPKPEHRPSMQLLSRAISTQSSIMLSAPEGIKLEELVDPKCFNY</sequence>
<dbReference type="SUPFAM" id="SSF52047">
    <property type="entry name" value="RNI-like"/>
    <property type="match status" value="1"/>
</dbReference>
<keyword evidence="14" id="KW-1133">Transmembrane helix</keyword>
<comment type="subcellular location">
    <subcellularLocation>
        <location evidence="1">Cell membrane</location>
        <topology evidence="1">Single-pass type I membrane protein</topology>
    </subcellularLocation>
</comment>
<accession>A0ABD3LBI8</accession>
<protein>
    <recommendedName>
        <fullName evidence="2">non-specific serine/threonine protein kinase</fullName>
        <ecNumber evidence="2">2.7.11.1</ecNumber>
    </recommendedName>
</protein>
<dbReference type="EMBL" id="JBJKBG010000002">
    <property type="protein sequence ID" value="KAL3748907.1"/>
    <property type="molecule type" value="Genomic_DNA"/>
</dbReference>
<feature type="signal peptide" evidence="20">
    <location>
        <begin position="1"/>
        <end position="28"/>
    </location>
</feature>
<dbReference type="Proteomes" id="UP001634007">
    <property type="component" value="Unassembled WGS sequence"/>
</dbReference>
<dbReference type="FunFam" id="1.10.510.10:FF:000445">
    <property type="entry name" value="MDIS1-interacting receptor like kinase 2"/>
    <property type="match status" value="1"/>
</dbReference>
<organism evidence="22 23">
    <name type="scientific">Eucalyptus globulus</name>
    <name type="common">Tasmanian blue gum</name>
    <dbReference type="NCBI Taxonomy" id="34317"/>
    <lineage>
        <taxon>Eukaryota</taxon>
        <taxon>Viridiplantae</taxon>
        <taxon>Streptophyta</taxon>
        <taxon>Embryophyta</taxon>
        <taxon>Tracheophyta</taxon>
        <taxon>Spermatophyta</taxon>
        <taxon>Magnoliopsida</taxon>
        <taxon>eudicotyledons</taxon>
        <taxon>Gunneridae</taxon>
        <taxon>Pentapetalae</taxon>
        <taxon>rosids</taxon>
        <taxon>malvids</taxon>
        <taxon>Myrtales</taxon>
        <taxon>Myrtaceae</taxon>
        <taxon>Myrtoideae</taxon>
        <taxon>Eucalypteae</taxon>
        <taxon>Eucalyptus</taxon>
    </lineage>
</organism>
<keyword evidence="7" id="KW-0808">Transferase</keyword>
<dbReference type="Pfam" id="PF08263">
    <property type="entry name" value="LRRNT_2"/>
    <property type="match status" value="1"/>
</dbReference>
<dbReference type="Gene3D" id="3.80.10.10">
    <property type="entry name" value="Ribonuclease Inhibitor"/>
    <property type="match status" value="4"/>
</dbReference>
<evidence type="ECO:0000256" key="17">
    <source>
        <dbReference type="ARBA" id="ARBA00023180"/>
    </source>
</evidence>
<evidence type="ECO:0000256" key="9">
    <source>
        <dbReference type="ARBA" id="ARBA00022729"/>
    </source>
</evidence>